<feature type="domain" description="Multidrug resistance protein MdtA-like barrel-sandwich hybrid" evidence="4">
    <location>
        <begin position="88"/>
        <end position="212"/>
    </location>
</feature>
<dbReference type="STRING" id="391595.RLO149_c020660"/>
<name>F7ZL32_ROSLO</name>
<dbReference type="Gene3D" id="2.40.50.100">
    <property type="match status" value="1"/>
</dbReference>
<organism evidence="6 7">
    <name type="scientific">Roseobacter litoralis (strain ATCC 49566 / DSM 6996 / JCM 21268 / NBRC 15278 / OCh 149)</name>
    <dbReference type="NCBI Taxonomy" id="391595"/>
    <lineage>
        <taxon>Bacteria</taxon>
        <taxon>Pseudomonadati</taxon>
        <taxon>Pseudomonadota</taxon>
        <taxon>Alphaproteobacteria</taxon>
        <taxon>Rhodobacterales</taxon>
        <taxon>Roseobacteraceae</taxon>
        <taxon>Roseobacter</taxon>
    </lineage>
</organism>
<sequence length="409" mass="42811">MRMFLTLITAVGILMGAYVLTFGIPALATALFGVEVENSDAADALRGDALGAGRGRRGSTSTTVVTAPLTMMPYESTLNAVGSAEALRSVSVLSDAAGEVIEAHLPSNGEIEAGDVLVTLDARTETLNLEIAQAELEQARDTVNRYARLQANGNSTITAVTLSDAVVAQRLAQANVGLMEVALDDRTIRAPISGRLGLSDVEVGDVLAAGAEIVTIDDADALLVSFELPERAIGMLSEVDTVLASTPSFTGRVFDGNIVAFDSRLDSVTRSVTVEARIENPGGVLWPGMTFEVRIIHESAPMAAVPSTAITWSREGSKVWIDADGIAEPVPVTILFRRDELVWIDADVAEGTLVVTEGAQKLREGARIATVGDDAPKRSRDGEEDGGGAPGRSPAADANSETEQSQAPT</sequence>
<evidence type="ECO:0000256" key="1">
    <source>
        <dbReference type="ARBA" id="ARBA00009477"/>
    </source>
</evidence>
<feature type="coiled-coil region" evidence="2">
    <location>
        <begin position="117"/>
        <end position="149"/>
    </location>
</feature>
<dbReference type="Pfam" id="PF25917">
    <property type="entry name" value="BSH_RND"/>
    <property type="match status" value="1"/>
</dbReference>
<evidence type="ECO:0000259" key="4">
    <source>
        <dbReference type="Pfam" id="PF25917"/>
    </source>
</evidence>
<protein>
    <submittedName>
        <fullName evidence="6">Multidrug resistance protein</fullName>
    </submittedName>
</protein>
<evidence type="ECO:0000259" key="5">
    <source>
        <dbReference type="Pfam" id="PF25954"/>
    </source>
</evidence>
<dbReference type="KEGG" id="rli:RLO149_c020660"/>
<dbReference type="InterPro" id="IPR006143">
    <property type="entry name" value="RND_pump_MFP"/>
</dbReference>
<dbReference type="OrthoDB" id="9806939at2"/>
<dbReference type="HOGENOM" id="CLU_018816_1_2_5"/>
<dbReference type="Gene3D" id="2.40.420.20">
    <property type="match status" value="1"/>
</dbReference>
<gene>
    <name evidence="6" type="ordered locus">RLO149_c020660</name>
</gene>
<dbReference type="InterPro" id="IPR058792">
    <property type="entry name" value="Beta-barrel_RND_2"/>
</dbReference>
<evidence type="ECO:0000256" key="2">
    <source>
        <dbReference type="SAM" id="Coils"/>
    </source>
</evidence>
<dbReference type="Pfam" id="PF25954">
    <property type="entry name" value="Beta-barrel_RND_2"/>
    <property type="match status" value="1"/>
</dbReference>
<evidence type="ECO:0000313" key="6">
    <source>
        <dbReference type="EMBL" id="AEI94043.1"/>
    </source>
</evidence>
<accession>F7ZL32</accession>
<reference evidence="6 7" key="1">
    <citation type="journal article" date="2011" name="BMC Genomics">
        <title>Comparative genome analysis and genome-guided physiological analysis of Roseobacter litoralis.</title>
        <authorList>
            <person name="Kalhoefer D."/>
            <person name="Thole S."/>
            <person name="Voget S."/>
            <person name="Lehmann R."/>
            <person name="Liesegang H."/>
            <person name="Wollher A."/>
            <person name="Daniel R."/>
            <person name="Simon M."/>
            <person name="Brinkhoff T."/>
        </authorList>
    </citation>
    <scope>NUCLEOTIDE SEQUENCE [LARGE SCALE GENOMIC DNA]</scope>
    <source>
        <strain evidence="7">ATCC 49566 / DSM 6996 / JCM 21268 / NBRC 15278 / OCh 149</strain>
    </source>
</reference>
<feature type="compositionally biased region" description="Polar residues" evidence="3">
    <location>
        <begin position="399"/>
        <end position="409"/>
    </location>
</feature>
<dbReference type="Proteomes" id="UP000001353">
    <property type="component" value="Chromosome"/>
</dbReference>
<feature type="region of interest" description="Disordered" evidence="3">
    <location>
        <begin position="366"/>
        <end position="409"/>
    </location>
</feature>
<dbReference type="PANTHER" id="PTHR30469">
    <property type="entry name" value="MULTIDRUG RESISTANCE PROTEIN MDTA"/>
    <property type="match status" value="1"/>
</dbReference>
<dbReference type="NCBIfam" id="TIGR01730">
    <property type="entry name" value="RND_mfp"/>
    <property type="match status" value="1"/>
</dbReference>
<evidence type="ECO:0000256" key="3">
    <source>
        <dbReference type="SAM" id="MobiDB-lite"/>
    </source>
</evidence>
<dbReference type="EMBL" id="CP002623">
    <property type="protein sequence ID" value="AEI94043.1"/>
    <property type="molecule type" value="Genomic_DNA"/>
</dbReference>
<dbReference type="PANTHER" id="PTHR30469:SF11">
    <property type="entry name" value="BLL4320 PROTEIN"/>
    <property type="match status" value="1"/>
</dbReference>
<dbReference type="GO" id="GO:1990281">
    <property type="term" value="C:efflux pump complex"/>
    <property type="evidence" value="ECO:0007669"/>
    <property type="project" value="TreeGrafter"/>
</dbReference>
<dbReference type="GO" id="GO:0015562">
    <property type="term" value="F:efflux transmembrane transporter activity"/>
    <property type="evidence" value="ECO:0007669"/>
    <property type="project" value="TreeGrafter"/>
</dbReference>
<dbReference type="RefSeq" id="WP_013961969.1">
    <property type="nucleotide sequence ID" value="NC_015730.1"/>
</dbReference>
<proteinExistence type="inferred from homology"/>
<dbReference type="Gene3D" id="1.10.287.470">
    <property type="entry name" value="Helix hairpin bin"/>
    <property type="match status" value="1"/>
</dbReference>
<evidence type="ECO:0000313" key="7">
    <source>
        <dbReference type="Proteomes" id="UP000001353"/>
    </source>
</evidence>
<dbReference type="InterPro" id="IPR058625">
    <property type="entry name" value="MdtA-like_BSH"/>
</dbReference>
<keyword evidence="7" id="KW-1185">Reference proteome</keyword>
<dbReference type="Gene3D" id="2.40.30.170">
    <property type="match status" value="1"/>
</dbReference>
<keyword evidence="2" id="KW-0175">Coiled coil</keyword>
<comment type="similarity">
    <text evidence="1">Belongs to the membrane fusion protein (MFP) (TC 8.A.1) family.</text>
</comment>
<dbReference type="eggNOG" id="COG0845">
    <property type="taxonomic scope" value="Bacteria"/>
</dbReference>
<feature type="domain" description="CusB-like beta-barrel" evidence="5">
    <location>
        <begin position="224"/>
        <end position="297"/>
    </location>
</feature>
<dbReference type="SUPFAM" id="SSF111369">
    <property type="entry name" value="HlyD-like secretion proteins"/>
    <property type="match status" value="1"/>
</dbReference>
<dbReference type="AlphaFoldDB" id="F7ZL32"/>